<reference evidence="2 3" key="1">
    <citation type="submission" date="2019-10" db="EMBL/GenBank/DDBJ databases">
        <title>Draft Genome Sequence of Cytophagaceae sp. SJW1-29.</title>
        <authorList>
            <person name="Choi A."/>
        </authorList>
    </citation>
    <scope>NUCLEOTIDE SEQUENCE [LARGE SCALE GENOMIC DNA]</scope>
    <source>
        <strain evidence="2 3">SJW1-29</strain>
    </source>
</reference>
<protein>
    <recommendedName>
        <fullName evidence="4">Lipoprotein</fullName>
    </recommendedName>
</protein>
<sequence>MKKSNVLWYGLLVLVMAACQAPDAVNQEGAGYTYFPLEAGRFTEYEVNEIRYTVTSPTPKSTTYYLKEVCGQPYSGLTGVEQFPIERYKKGTLEANWVLDSVWTAYRLPDRAVRIENNTAFVKLAFPLVEEGTWNGNLLNTQPEEAYKVHFEVPFPAQSDFPGSLTVVQRQDSSIVSLYKRHEVYAPGVGLVYKEDTAWEYCQEPACIGSGKIDTGTRRIIKITKHGVE</sequence>
<dbReference type="AlphaFoldDB" id="A0A7C9FZL1"/>
<evidence type="ECO:0008006" key="4">
    <source>
        <dbReference type="Google" id="ProtNLM"/>
    </source>
</evidence>
<dbReference type="PROSITE" id="PS51257">
    <property type="entry name" value="PROKAR_LIPOPROTEIN"/>
    <property type="match status" value="1"/>
</dbReference>
<proteinExistence type="predicted"/>
<gene>
    <name evidence="2" type="ORF">GBK04_17890</name>
</gene>
<dbReference type="RefSeq" id="WP_152761983.1">
    <property type="nucleotide sequence ID" value="NZ_WHLY01000002.1"/>
</dbReference>
<keyword evidence="1" id="KW-0732">Signal</keyword>
<name>A0A7C9FZL1_9BACT</name>
<keyword evidence="3" id="KW-1185">Reference proteome</keyword>
<evidence type="ECO:0000256" key="1">
    <source>
        <dbReference type="SAM" id="SignalP"/>
    </source>
</evidence>
<feature type="chain" id="PRO_5028839904" description="Lipoprotein" evidence="1">
    <location>
        <begin position="22"/>
        <end position="229"/>
    </location>
</feature>
<accession>A0A7C9FZL1</accession>
<dbReference type="EMBL" id="WHLY01000002">
    <property type="protein sequence ID" value="MPR35168.1"/>
    <property type="molecule type" value="Genomic_DNA"/>
</dbReference>
<evidence type="ECO:0000313" key="2">
    <source>
        <dbReference type="EMBL" id="MPR35168.1"/>
    </source>
</evidence>
<feature type="signal peptide" evidence="1">
    <location>
        <begin position="1"/>
        <end position="21"/>
    </location>
</feature>
<comment type="caution">
    <text evidence="2">The sequence shown here is derived from an EMBL/GenBank/DDBJ whole genome shotgun (WGS) entry which is preliminary data.</text>
</comment>
<organism evidence="2 3">
    <name type="scientific">Salmonirosea aquatica</name>
    <dbReference type="NCBI Taxonomy" id="2654236"/>
    <lineage>
        <taxon>Bacteria</taxon>
        <taxon>Pseudomonadati</taxon>
        <taxon>Bacteroidota</taxon>
        <taxon>Cytophagia</taxon>
        <taxon>Cytophagales</taxon>
        <taxon>Spirosomataceae</taxon>
        <taxon>Salmonirosea</taxon>
    </lineage>
</organism>
<evidence type="ECO:0000313" key="3">
    <source>
        <dbReference type="Proteomes" id="UP000479293"/>
    </source>
</evidence>
<dbReference type="Proteomes" id="UP000479293">
    <property type="component" value="Unassembled WGS sequence"/>
</dbReference>